<dbReference type="AlphaFoldDB" id="Q7VFX5"/>
<evidence type="ECO:0000313" key="2">
    <source>
        <dbReference type="Proteomes" id="UP000002495"/>
    </source>
</evidence>
<dbReference type="OrthoDB" id="5325988at2"/>
<dbReference type="Proteomes" id="UP000002495">
    <property type="component" value="Chromosome"/>
</dbReference>
<dbReference type="RefSeq" id="WP_011116390.1">
    <property type="nucleotide sequence ID" value="NC_004917.1"/>
</dbReference>
<sequence>MAQESLEIALNGKRYMISLDCLHDEVRGKLKELSTQKIEPLTLLKLYITKAQEYALICQSLENLYKSLESVEMPTPHTSVEIHAIENL</sequence>
<dbReference type="EMBL" id="AE017125">
    <property type="protein sequence ID" value="AAP78147.1"/>
    <property type="molecule type" value="Genomic_DNA"/>
</dbReference>
<gene>
    <name evidence="1" type="ordered locus">HH_1550</name>
</gene>
<protein>
    <submittedName>
        <fullName evidence="1">Uncharacterized protein</fullName>
    </submittedName>
</protein>
<dbReference type="HOGENOM" id="CLU_2464779_0_0_7"/>
<dbReference type="STRING" id="235279.HH_1550"/>
<organism evidence="1 2">
    <name type="scientific">Helicobacter hepaticus (strain ATCC 51449 / 3B1)</name>
    <dbReference type="NCBI Taxonomy" id="235279"/>
    <lineage>
        <taxon>Bacteria</taxon>
        <taxon>Pseudomonadati</taxon>
        <taxon>Campylobacterota</taxon>
        <taxon>Epsilonproteobacteria</taxon>
        <taxon>Campylobacterales</taxon>
        <taxon>Helicobacteraceae</taxon>
        <taxon>Helicobacter</taxon>
    </lineage>
</organism>
<dbReference type="KEGG" id="hhe:HH_1550"/>
<name>Q7VFX5_HELHP</name>
<evidence type="ECO:0000313" key="1">
    <source>
        <dbReference type="EMBL" id="AAP78147.1"/>
    </source>
</evidence>
<reference evidence="1 2" key="1">
    <citation type="journal article" date="2003" name="Proc. Natl. Acad. Sci. U.S.A.">
        <title>The complete genome sequence of the carcinogenic bacterium Helicobacter hepaticus.</title>
        <authorList>
            <person name="Suerbaum S."/>
            <person name="Josenhans C."/>
            <person name="Sterzenbach T."/>
            <person name="Drescher B."/>
            <person name="Brandt P."/>
            <person name="Bell M."/>
            <person name="Droege M."/>
            <person name="Fartmann B."/>
            <person name="Fischer H.-P."/>
            <person name="Ge Z."/>
            <person name="Hoerster A."/>
            <person name="Holland R."/>
            <person name="Klein K."/>
            <person name="Koenig J."/>
            <person name="Macko L."/>
            <person name="Mendz G.L."/>
            <person name="Nyakatura G."/>
            <person name="Schauer D.B."/>
            <person name="Shen Z."/>
            <person name="Weber J."/>
            <person name="Frosch M."/>
            <person name="Fox J.G."/>
        </authorList>
    </citation>
    <scope>NUCLEOTIDE SEQUENCE [LARGE SCALE GENOMIC DNA]</scope>
    <source>
        <strain evidence="2">ATCC 51449 / 3B1</strain>
    </source>
</reference>
<keyword evidence="2" id="KW-1185">Reference proteome</keyword>
<accession>Q7VFX5</accession>
<proteinExistence type="predicted"/>